<reference evidence="2 3" key="1">
    <citation type="journal article" date="2015" name="Nature">
        <title>rRNA introns, odd ribosomes, and small enigmatic genomes across a large radiation of phyla.</title>
        <authorList>
            <person name="Brown C.T."/>
            <person name="Hug L.A."/>
            <person name="Thomas B.C."/>
            <person name="Sharon I."/>
            <person name="Castelle C.J."/>
            <person name="Singh A."/>
            <person name="Wilkins M.J."/>
            <person name="Williams K.H."/>
            <person name="Banfield J.F."/>
        </authorList>
    </citation>
    <scope>NUCLEOTIDE SEQUENCE [LARGE SCALE GENOMIC DNA]</scope>
</reference>
<comment type="caution">
    <text evidence="2">The sequence shown here is derived from an EMBL/GenBank/DDBJ whole genome shotgun (WGS) entry which is preliminary data.</text>
</comment>
<evidence type="ECO:0000256" key="1">
    <source>
        <dbReference type="SAM" id="Phobius"/>
    </source>
</evidence>
<evidence type="ECO:0000313" key="2">
    <source>
        <dbReference type="EMBL" id="KKQ23053.1"/>
    </source>
</evidence>
<dbReference type="Proteomes" id="UP000034044">
    <property type="component" value="Unassembled WGS sequence"/>
</dbReference>
<dbReference type="EMBL" id="LBSR01000005">
    <property type="protein sequence ID" value="KKQ23053.1"/>
    <property type="molecule type" value="Genomic_DNA"/>
</dbReference>
<keyword evidence="1" id="KW-0472">Membrane</keyword>
<feature type="transmembrane region" description="Helical" evidence="1">
    <location>
        <begin position="6"/>
        <end position="26"/>
    </location>
</feature>
<keyword evidence="1" id="KW-0812">Transmembrane</keyword>
<dbReference type="Pfam" id="PF04350">
    <property type="entry name" value="PilO"/>
    <property type="match status" value="1"/>
</dbReference>
<dbReference type="Gene3D" id="3.30.70.60">
    <property type="match status" value="1"/>
</dbReference>
<accession>A0A0G0FVM4</accession>
<sequence length="168" mass="19070">MKRQLIIIISIAASVIFILSGALVYLKINISKKTDKITELRNELEINSQMSESFSLLYADINNVNPYLEKIDSALPSKDRLIKFSNDMKLLAASSSINYFSEFSGDGVDNSGLKWIGLKMSLEGDYDNIINFLRLLENSQYSVKLNVLDFVGKDNKFKLIMDGKVFYF</sequence>
<evidence type="ECO:0000313" key="3">
    <source>
        <dbReference type="Proteomes" id="UP000034044"/>
    </source>
</evidence>
<gene>
    <name evidence="2" type="ORF">US36_C0005G0004</name>
</gene>
<dbReference type="InterPro" id="IPR014717">
    <property type="entry name" value="Transl_elong_EF1B/ribsomal_bS6"/>
</dbReference>
<keyword evidence="1" id="KW-1133">Transmembrane helix</keyword>
<name>A0A0G0FVM4_9BACT</name>
<dbReference type="InterPro" id="IPR007445">
    <property type="entry name" value="PilO"/>
</dbReference>
<proteinExistence type="predicted"/>
<organism evidence="2 3">
    <name type="scientific">Candidatus Wolfebacteria bacterium GW2011_GWC1_37_10</name>
    <dbReference type="NCBI Taxonomy" id="1619010"/>
    <lineage>
        <taxon>Bacteria</taxon>
        <taxon>Candidatus Wolfeibacteriota</taxon>
    </lineage>
</organism>
<dbReference type="AlphaFoldDB" id="A0A0G0FVM4"/>
<protein>
    <submittedName>
        <fullName evidence="2">Uncharacterized protein</fullName>
    </submittedName>
</protein>